<keyword evidence="3" id="KW-1185">Reference proteome</keyword>
<accession>A0ABV7Q443</accession>
<name>A0ABV7Q443_9ACTN</name>
<dbReference type="SUPFAM" id="SSF47598">
    <property type="entry name" value="Ribbon-helix-helix"/>
    <property type="match status" value="1"/>
</dbReference>
<evidence type="ECO:0000259" key="1">
    <source>
        <dbReference type="Pfam" id="PF22513"/>
    </source>
</evidence>
<protein>
    <recommendedName>
        <fullName evidence="1">Antitoxin FitA-like ribbon-helix-helix domain-containing protein</fullName>
    </recommendedName>
</protein>
<feature type="domain" description="Antitoxin FitA-like ribbon-helix-helix" evidence="1">
    <location>
        <begin position="2"/>
        <end position="39"/>
    </location>
</feature>
<dbReference type="EMBL" id="JBHRWO010000019">
    <property type="protein sequence ID" value="MFC3494533.1"/>
    <property type="molecule type" value="Genomic_DNA"/>
</dbReference>
<dbReference type="RefSeq" id="WP_387978359.1">
    <property type="nucleotide sequence ID" value="NZ_JBHRWO010000019.1"/>
</dbReference>
<dbReference type="InterPro" id="IPR053853">
    <property type="entry name" value="FitA-like_RHH"/>
</dbReference>
<comment type="caution">
    <text evidence="2">The sequence shown here is derived from an EMBL/GenBank/DDBJ whole genome shotgun (WGS) entry which is preliminary data.</text>
</comment>
<dbReference type="Proteomes" id="UP001595712">
    <property type="component" value="Unassembled WGS sequence"/>
</dbReference>
<gene>
    <name evidence="2" type="ORF">ACFO8M_18760</name>
</gene>
<reference evidence="3" key="1">
    <citation type="journal article" date="2019" name="Int. J. Syst. Evol. Microbiol.">
        <title>The Global Catalogue of Microorganisms (GCM) 10K type strain sequencing project: providing services to taxonomists for standard genome sequencing and annotation.</title>
        <authorList>
            <consortium name="The Broad Institute Genomics Platform"/>
            <consortium name="The Broad Institute Genome Sequencing Center for Infectious Disease"/>
            <person name="Wu L."/>
            <person name="Ma J."/>
        </authorList>
    </citation>
    <scope>NUCLEOTIDE SEQUENCE [LARGE SCALE GENOMIC DNA]</scope>
    <source>
        <strain evidence="3">CGMCC 4.7396</strain>
    </source>
</reference>
<proteinExistence type="predicted"/>
<evidence type="ECO:0000313" key="2">
    <source>
        <dbReference type="EMBL" id="MFC3494533.1"/>
    </source>
</evidence>
<sequence length="78" mass="8584">MATVEVHDLPDDLVAKLRERAARSHQSFDAYLRSMFERASQVISVEEAIARGREIAKGSGVTADDVVAALEENRAARE</sequence>
<organism evidence="2 3">
    <name type="scientific">Glycomyces rhizosphaerae</name>
    <dbReference type="NCBI Taxonomy" id="2054422"/>
    <lineage>
        <taxon>Bacteria</taxon>
        <taxon>Bacillati</taxon>
        <taxon>Actinomycetota</taxon>
        <taxon>Actinomycetes</taxon>
        <taxon>Glycomycetales</taxon>
        <taxon>Glycomycetaceae</taxon>
        <taxon>Glycomyces</taxon>
    </lineage>
</organism>
<evidence type="ECO:0000313" key="3">
    <source>
        <dbReference type="Proteomes" id="UP001595712"/>
    </source>
</evidence>
<dbReference type="InterPro" id="IPR010985">
    <property type="entry name" value="Ribbon_hlx_hlx"/>
</dbReference>
<dbReference type="Pfam" id="PF22513">
    <property type="entry name" value="FitA-like_RHH"/>
    <property type="match status" value="1"/>
</dbReference>